<dbReference type="EMBL" id="CP049257">
    <property type="protein sequence ID" value="QIG45015.1"/>
    <property type="molecule type" value="Genomic_DNA"/>
</dbReference>
<accession>A0A6G6WIU5</accession>
<dbReference type="RefSeq" id="WP_165237154.1">
    <property type="nucleotide sequence ID" value="NZ_CP049257.1"/>
</dbReference>
<organism evidence="1 2">
    <name type="scientific">Nocardioides anomalus</name>
    <dbReference type="NCBI Taxonomy" id="2712223"/>
    <lineage>
        <taxon>Bacteria</taxon>
        <taxon>Bacillati</taxon>
        <taxon>Actinomycetota</taxon>
        <taxon>Actinomycetes</taxon>
        <taxon>Propionibacteriales</taxon>
        <taxon>Nocardioidaceae</taxon>
        <taxon>Nocardioides</taxon>
    </lineage>
</organism>
<dbReference type="Proteomes" id="UP000502996">
    <property type="component" value="Chromosome"/>
</dbReference>
<dbReference type="Pfam" id="PF18944">
    <property type="entry name" value="DUF5691"/>
    <property type="match status" value="2"/>
</dbReference>
<protein>
    <submittedName>
        <fullName evidence="1">Uncharacterized protein</fullName>
    </submittedName>
</protein>
<keyword evidence="2" id="KW-1185">Reference proteome</keyword>
<reference evidence="1 2" key="1">
    <citation type="submission" date="2020-02" db="EMBL/GenBank/DDBJ databases">
        <title>Full genome sequence of Nocardioides sp. R-3366.</title>
        <authorList>
            <person name="Im W.-T."/>
        </authorList>
    </citation>
    <scope>NUCLEOTIDE SEQUENCE [LARGE SCALE GENOMIC DNA]</scope>
    <source>
        <strain evidence="1 2">R-3366</strain>
    </source>
</reference>
<evidence type="ECO:0000313" key="1">
    <source>
        <dbReference type="EMBL" id="QIG45015.1"/>
    </source>
</evidence>
<sequence length="460" mass="49230">MSERVEGVGSWWEEVSAAALIGTARRPVPALPAALGAGRPDAPREVALLDAAALGSALRRAGVRPGEPEAVDPAAPDDRPAAPARAVQLLELLVRQSPVGPHLAPELVRRWLEAADVAGARLPHHLLPELLDLASGRTDLRPGTRRVADQRGAWLAAANPVWAWLPEEEQPVADGGDVRALLAETWDRATAGGRAELLDRLRPVVAPEDEPLLERALDDRSARVRELAAGLLDALPGSARAARMAARLRPLITSGGLLRRTVDVELPGDPDPAGVRDGLVRPKRVGSVRGWWLQRLAAGAPLDVWGEPSAWRRLASQDAKVGIAEAVLARRDTTWAAALVEDVWHPDLVALVPPEQRDAVAASQLARATSPQQVVVVVNAVPAPWGPVFSRAVLQRLGSDRQPALLLGQLGTRLATGLDPLARPALEAWARTLDDPGARDRVSRVIQYLTLVTEIPEAFR</sequence>
<dbReference type="InterPro" id="IPR043746">
    <property type="entry name" value="DUF5691"/>
</dbReference>
<name>A0A6G6WIU5_9ACTN</name>
<gene>
    <name evidence="1" type="ORF">G5V58_21580</name>
</gene>
<evidence type="ECO:0000313" key="2">
    <source>
        <dbReference type="Proteomes" id="UP000502996"/>
    </source>
</evidence>
<dbReference type="AlphaFoldDB" id="A0A6G6WIU5"/>
<dbReference type="KEGG" id="nano:G5V58_21580"/>
<proteinExistence type="predicted"/>